<keyword evidence="2" id="KW-1185">Reference proteome</keyword>
<organism evidence="1 2">
    <name type="scientific">Paracoccus homiensis</name>
    <dbReference type="NCBI Taxonomy" id="364199"/>
    <lineage>
        <taxon>Bacteria</taxon>
        <taxon>Pseudomonadati</taxon>
        <taxon>Pseudomonadota</taxon>
        <taxon>Alphaproteobacteria</taxon>
        <taxon>Rhodobacterales</taxon>
        <taxon>Paracoccaceae</taxon>
        <taxon>Paracoccus</taxon>
    </lineage>
</organism>
<evidence type="ECO:0000313" key="1">
    <source>
        <dbReference type="EMBL" id="SET08724.1"/>
    </source>
</evidence>
<name>A0A1I0BPC1_9RHOB</name>
<dbReference type="EMBL" id="FOHO01000003">
    <property type="protein sequence ID" value="SET08724.1"/>
    <property type="molecule type" value="Genomic_DNA"/>
</dbReference>
<accession>A0A1I0BPC1</accession>
<reference evidence="1 2" key="1">
    <citation type="submission" date="2016-10" db="EMBL/GenBank/DDBJ databases">
        <authorList>
            <person name="de Groot N.N."/>
        </authorList>
    </citation>
    <scope>NUCLEOTIDE SEQUENCE [LARGE SCALE GENOMIC DNA]</scope>
    <source>
        <strain evidence="1 2">DSM 17862</strain>
    </source>
</reference>
<dbReference type="Proteomes" id="UP000199180">
    <property type="component" value="Unassembled WGS sequence"/>
</dbReference>
<evidence type="ECO:0000313" key="2">
    <source>
        <dbReference type="Proteomes" id="UP000199180"/>
    </source>
</evidence>
<gene>
    <name evidence="1" type="ORF">SAMN04489858_10313</name>
</gene>
<proteinExistence type="predicted"/>
<dbReference type="RefSeq" id="WP_175479815.1">
    <property type="nucleotide sequence ID" value="NZ_FOHO01000003.1"/>
</dbReference>
<dbReference type="AlphaFoldDB" id="A0A1I0BPC1"/>
<protein>
    <submittedName>
        <fullName evidence="1">Uncharacterized protein</fullName>
    </submittedName>
</protein>
<sequence length="50" mass="6118">MNFRIGAGRYRIELDLSRHWIWYRLPFIGQGHWTRQTEWAVDGWAAVRDE</sequence>